<organism evidence="16 17">
    <name type="scientific">Modicisalibacter xianhensis</name>
    <dbReference type="NCBI Taxonomy" id="442341"/>
    <lineage>
        <taxon>Bacteria</taxon>
        <taxon>Pseudomonadati</taxon>
        <taxon>Pseudomonadota</taxon>
        <taxon>Gammaproteobacteria</taxon>
        <taxon>Oceanospirillales</taxon>
        <taxon>Halomonadaceae</taxon>
        <taxon>Modicisalibacter</taxon>
    </lineage>
</organism>
<dbReference type="STRING" id="442341.SAMN04487959_11841"/>
<keyword evidence="7 14" id="KW-0157">Chromophore</keyword>
<evidence type="ECO:0000256" key="3">
    <source>
        <dbReference type="ARBA" id="ARBA00013149"/>
    </source>
</evidence>
<comment type="similarity">
    <text evidence="14">Belongs to the DNA photolyase family.</text>
</comment>
<dbReference type="InterPro" id="IPR036155">
    <property type="entry name" value="Crypto/Photolyase_N_sf"/>
</dbReference>
<dbReference type="PRINTS" id="PR00147">
    <property type="entry name" value="DNAPHOTLYASE"/>
</dbReference>
<dbReference type="InterPro" id="IPR018394">
    <property type="entry name" value="DNA_photolyase_1_CS_C"/>
</dbReference>
<comment type="similarity">
    <text evidence="2">Belongs to the DNA photolyase class-1 family.</text>
</comment>
<name>A0A1I3FH72_9GAMM</name>
<dbReference type="SUPFAM" id="SSF52425">
    <property type="entry name" value="Cryptochrome/photolyase, N-terminal domain"/>
    <property type="match status" value="1"/>
</dbReference>
<keyword evidence="16" id="KW-0456">Lyase</keyword>
<comment type="catalytic activity">
    <reaction evidence="9">
        <text>cyclobutadipyrimidine (in DNA) = 2 pyrimidine residues (in DNA).</text>
        <dbReference type="EC" id="4.1.99.3"/>
    </reaction>
</comment>
<feature type="site" description="Electron transfer via tryptophanyl radical" evidence="13">
    <location>
        <position position="364"/>
    </location>
</feature>
<evidence type="ECO:0000313" key="16">
    <source>
        <dbReference type="EMBL" id="SFI10526.1"/>
    </source>
</evidence>
<dbReference type="RefSeq" id="WP_092849686.1">
    <property type="nucleotide sequence ID" value="NZ_FOPY01000018.1"/>
</dbReference>
<feature type="site" description="Electron transfer via tryptophanyl radical" evidence="13">
    <location>
        <position position="311"/>
    </location>
</feature>
<sequence>MARQLVWFRSDLRTLDNTALAAAAAKGPVIAVFLHCPSQWQAHGHGANKIDFCRRGVEALREALTGLNIPLLQRSISRFSEAPDTLLALAREHDIATLHFNREYPLNEWRRDQAVVETFGQAGLGVQAHTDAVAFAPGELLTGKNEFYRVFTPFAKAWHREVDHQRLALRDDPAPQKRLALDSDPLPKLAGEGAGHPIDAGLWPAGQDAAAGRLERFLRYRARHYREARDQPSVHGTSELSPYLALGMISYRQCLQAVMSENGGHLADGDAGLTAWVNELIWREFYQHIAFGFPEVCRHRPFQAHTADLPWRDDDEGFKAWCNGRTGYPLVDAAMRQLVTTGWMHNRLRMVTAMFLSKHLLIDWRRGEAFFLEHLVDGEFGANNGGWQWAASTGTDAAPYFRIFNPITQSRRFDAEGSFIADFVPELAELSTKARHDPSGEARKTAGYPAAIVDHKAARKRALDAFKSLQTPRAERLS</sequence>
<dbReference type="EMBL" id="FOPY01000018">
    <property type="protein sequence ID" value="SFI10526.1"/>
    <property type="molecule type" value="Genomic_DNA"/>
</dbReference>
<dbReference type="FunFam" id="1.10.579.10:FF:000003">
    <property type="entry name" value="Deoxyribodipyrimidine photo-lyase"/>
    <property type="match status" value="1"/>
</dbReference>
<evidence type="ECO:0000256" key="13">
    <source>
        <dbReference type="PIRSR" id="PIRSR602081-2"/>
    </source>
</evidence>
<dbReference type="Proteomes" id="UP000199040">
    <property type="component" value="Unassembled WGS sequence"/>
</dbReference>
<dbReference type="PROSITE" id="PS00394">
    <property type="entry name" value="DNA_PHOTOLYASES_1_1"/>
    <property type="match status" value="1"/>
</dbReference>
<evidence type="ECO:0000256" key="9">
    <source>
        <dbReference type="ARBA" id="ARBA00033999"/>
    </source>
</evidence>
<dbReference type="Pfam" id="PF03441">
    <property type="entry name" value="FAD_binding_7"/>
    <property type="match status" value="1"/>
</dbReference>
<feature type="binding site" evidence="12">
    <location>
        <begin position="237"/>
        <end position="241"/>
    </location>
    <ligand>
        <name>FAD</name>
        <dbReference type="ChEBI" id="CHEBI:57692"/>
    </ligand>
</feature>
<evidence type="ECO:0000256" key="7">
    <source>
        <dbReference type="ARBA" id="ARBA00022991"/>
    </source>
</evidence>
<reference evidence="16 17" key="1">
    <citation type="submission" date="2016-10" db="EMBL/GenBank/DDBJ databases">
        <authorList>
            <person name="de Groot N.N."/>
        </authorList>
    </citation>
    <scope>NUCLEOTIDE SEQUENCE [LARGE SCALE GENOMIC DNA]</scope>
    <source>
        <strain evidence="16 17">CGMCC 1.6848</strain>
    </source>
</reference>
<dbReference type="GO" id="GO:0071949">
    <property type="term" value="F:FAD binding"/>
    <property type="evidence" value="ECO:0007669"/>
    <property type="project" value="TreeGrafter"/>
</dbReference>
<evidence type="ECO:0000256" key="12">
    <source>
        <dbReference type="PIRSR" id="PIRSR602081-1"/>
    </source>
</evidence>
<evidence type="ECO:0000256" key="10">
    <source>
        <dbReference type="ARBA" id="ARBA00059220"/>
    </source>
</evidence>
<dbReference type="AlphaFoldDB" id="A0A1I3FH72"/>
<dbReference type="GO" id="GO:0003677">
    <property type="term" value="F:DNA binding"/>
    <property type="evidence" value="ECO:0007669"/>
    <property type="project" value="TreeGrafter"/>
</dbReference>
<feature type="site" description="Electron transfer via tryptophanyl radical" evidence="13">
    <location>
        <position position="387"/>
    </location>
</feature>
<evidence type="ECO:0000256" key="1">
    <source>
        <dbReference type="ARBA" id="ARBA00001932"/>
    </source>
</evidence>
<keyword evidence="6 12" id="KW-0274">FAD</keyword>
<dbReference type="GO" id="GO:0000719">
    <property type="term" value="P:photoreactive repair"/>
    <property type="evidence" value="ECO:0007669"/>
    <property type="project" value="UniProtKB-ARBA"/>
</dbReference>
<dbReference type="EC" id="4.1.99.3" evidence="3"/>
<evidence type="ECO:0000313" key="17">
    <source>
        <dbReference type="Proteomes" id="UP000199040"/>
    </source>
</evidence>
<dbReference type="NCBIfam" id="NF007955">
    <property type="entry name" value="PRK10674.1"/>
    <property type="match status" value="1"/>
</dbReference>
<dbReference type="PANTHER" id="PTHR11455">
    <property type="entry name" value="CRYPTOCHROME"/>
    <property type="match status" value="1"/>
</dbReference>
<dbReference type="InterPro" id="IPR005101">
    <property type="entry name" value="Cryptochr/Photolyase_FAD-bd"/>
</dbReference>
<evidence type="ECO:0000259" key="15">
    <source>
        <dbReference type="PROSITE" id="PS51645"/>
    </source>
</evidence>
<evidence type="ECO:0000256" key="11">
    <source>
        <dbReference type="ARBA" id="ARBA00083107"/>
    </source>
</evidence>
<feature type="binding site" evidence="12">
    <location>
        <position position="225"/>
    </location>
    <ligand>
        <name>FAD</name>
        <dbReference type="ChEBI" id="CHEBI:57692"/>
    </ligand>
</feature>
<evidence type="ECO:0000256" key="2">
    <source>
        <dbReference type="ARBA" id="ARBA00005862"/>
    </source>
</evidence>
<comment type="cofactor">
    <cofactor evidence="12">
        <name>FAD</name>
        <dbReference type="ChEBI" id="CHEBI:57692"/>
    </cofactor>
    <text evidence="12">Binds 1 FAD per subunit.</text>
</comment>
<feature type="binding site" evidence="12">
    <location>
        <position position="276"/>
    </location>
    <ligand>
        <name>FAD</name>
        <dbReference type="ChEBI" id="CHEBI:57692"/>
    </ligand>
</feature>
<dbReference type="InterPro" id="IPR006050">
    <property type="entry name" value="DNA_photolyase_N"/>
</dbReference>
<evidence type="ECO:0000256" key="6">
    <source>
        <dbReference type="ARBA" id="ARBA00022827"/>
    </source>
</evidence>
<comment type="function">
    <text evidence="10">Involved in repair of UV radiation-induced DNA damage. Catalyzes the light-dependent monomerization (300-600 nm) of cyclobutyl pyrimidine dimers (in cis-syn configuration), which are formed between adjacent bases on the same DNA strand upon exposure to ultraviolet radiation.</text>
</comment>
<evidence type="ECO:0000256" key="5">
    <source>
        <dbReference type="ARBA" id="ARBA00022630"/>
    </source>
</evidence>
<dbReference type="InterPro" id="IPR002081">
    <property type="entry name" value="Cryptochrome/DNA_photolyase_1"/>
</dbReference>
<dbReference type="GO" id="GO:0009416">
    <property type="term" value="P:response to light stimulus"/>
    <property type="evidence" value="ECO:0007669"/>
    <property type="project" value="TreeGrafter"/>
</dbReference>
<dbReference type="Pfam" id="PF00875">
    <property type="entry name" value="DNA_photolyase"/>
    <property type="match status" value="1"/>
</dbReference>
<dbReference type="Gene3D" id="1.25.40.80">
    <property type="match status" value="1"/>
</dbReference>
<feature type="binding site" evidence="12">
    <location>
        <begin position="279"/>
        <end position="286"/>
    </location>
    <ligand>
        <name>FAD</name>
        <dbReference type="ChEBI" id="CHEBI:57692"/>
    </ligand>
</feature>
<evidence type="ECO:0000256" key="8">
    <source>
        <dbReference type="ARBA" id="ARBA00031671"/>
    </source>
</evidence>
<accession>A0A1I3FH72</accession>
<proteinExistence type="inferred from homology"/>
<keyword evidence="17" id="KW-1185">Reference proteome</keyword>
<keyword evidence="5 12" id="KW-0285">Flavoprotein</keyword>
<dbReference type="PROSITE" id="PS51645">
    <property type="entry name" value="PHR_CRY_ALPHA_BETA"/>
    <property type="match status" value="1"/>
</dbReference>
<dbReference type="PANTHER" id="PTHR11455:SF9">
    <property type="entry name" value="CRYPTOCHROME CIRCADIAN CLOCK 5 ISOFORM X1"/>
    <property type="match status" value="1"/>
</dbReference>
<evidence type="ECO:0000256" key="4">
    <source>
        <dbReference type="ARBA" id="ARBA00014046"/>
    </source>
</evidence>
<feature type="domain" description="Photolyase/cryptochrome alpha/beta" evidence="15">
    <location>
        <begin position="2"/>
        <end position="134"/>
    </location>
</feature>
<evidence type="ECO:0000256" key="14">
    <source>
        <dbReference type="RuleBase" id="RU004182"/>
    </source>
</evidence>
<dbReference type="SUPFAM" id="SSF48173">
    <property type="entry name" value="Cryptochrome/photolyase FAD-binding domain"/>
    <property type="match status" value="1"/>
</dbReference>
<dbReference type="InterPro" id="IPR014729">
    <property type="entry name" value="Rossmann-like_a/b/a_fold"/>
</dbReference>
<dbReference type="InterPro" id="IPR036134">
    <property type="entry name" value="Crypto/Photolyase_FAD-like_sf"/>
</dbReference>
<dbReference type="GO" id="GO:0003904">
    <property type="term" value="F:deoxyribodipyrimidine photo-lyase activity"/>
    <property type="evidence" value="ECO:0007669"/>
    <property type="project" value="UniProtKB-EC"/>
</dbReference>
<comment type="cofactor">
    <cofactor evidence="1">
        <name>(6R)-5,10-methylene-5,6,7,8-tetrahydrofolate</name>
        <dbReference type="ChEBI" id="CHEBI:15636"/>
    </cofactor>
</comment>
<dbReference type="Gene3D" id="3.40.50.620">
    <property type="entry name" value="HUPs"/>
    <property type="match status" value="1"/>
</dbReference>
<protein>
    <recommendedName>
        <fullName evidence="4">Deoxyribodipyrimidine photo-lyase</fullName>
        <ecNumber evidence="3">4.1.99.3</ecNumber>
    </recommendedName>
    <alternativeName>
        <fullName evidence="8">DNA photolyase</fullName>
    </alternativeName>
    <alternativeName>
        <fullName evidence="11">Photoreactivating enzyme</fullName>
    </alternativeName>
</protein>
<gene>
    <name evidence="16" type="ORF">SAMN04487959_11841</name>
</gene>
<dbReference type="Gene3D" id="1.10.579.10">
    <property type="entry name" value="DNA Cyclobutane Dipyrimidine Photolyase, subunit A, domain 3"/>
    <property type="match status" value="1"/>
</dbReference>